<dbReference type="GO" id="GO:0006412">
    <property type="term" value="P:translation"/>
    <property type="evidence" value="ECO:0007669"/>
    <property type="project" value="UniProtKB-KW"/>
</dbReference>
<dbReference type="GO" id="GO:0004813">
    <property type="term" value="F:alanine-tRNA ligase activity"/>
    <property type="evidence" value="ECO:0007669"/>
    <property type="project" value="UniProtKB-EC"/>
</dbReference>
<dbReference type="EMBL" id="MWAK01000021">
    <property type="protein sequence ID" value="OPZ93500.1"/>
    <property type="molecule type" value="Genomic_DNA"/>
</dbReference>
<evidence type="ECO:0000256" key="10">
    <source>
        <dbReference type="ARBA" id="ARBA00023146"/>
    </source>
</evidence>
<comment type="caution">
    <text evidence="13">The sequence shown here is derived from an EMBL/GenBank/DDBJ whole genome shotgun (WGS) entry which is preliminary data.</text>
</comment>
<evidence type="ECO:0000256" key="5">
    <source>
        <dbReference type="ARBA" id="ARBA00022598"/>
    </source>
</evidence>
<evidence type="ECO:0000256" key="11">
    <source>
        <dbReference type="ARBA" id="ARBA00032577"/>
    </source>
</evidence>
<evidence type="ECO:0000256" key="1">
    <source>
        <dbReference type="ARBA" id="ARBA00008226"/>
    </source>
</evidence>
<evidence type="ECO:0000256" key="9">
    <source>
        <dbReference type="ARBA" id="ARBA00022917"/>
    </source>
</evidence>
<dbReference type="Pfam" id="PF02272">
    <property type="entry name" value="DHHA1"/>
    <property type="match status" value="1"/>
</dbReference>
<reference evidence="13" key="1">
    <citation type="submission" date="2017-02" db="EMBL/GenBank/DDBJ databases">
        <title>Delving into the versatile metabolic prowess of the omnipresent phylum Bacteroidetes.</title>
        <authorList>
            <person name="Nobu M.K."/>
            <person name="Mei R."/>
            <person name="Narihiro T."/>
            <person name="Kuroda K."/>
            <person name="Liu W.-T."/>
        </authorList>
    </citation>
    <scope>NUCLEOTIDE SEQUENCE</scope>
    <source>
        <strain evidence="13">ADurb.Bin417</strain>
    </source>
</reference>
<feature type="domain" description="DHHA1" evidence="12">
    <location>
        <begin position="14"/>
        <end position="70"/>
    </location>
</feature>
<dbReference type="GO" id="GO:0000049">
    <property type="term" value="F:tRNA binding"/>
    <property type="evidence" value="ECO:0007669"/>
    <property type="project" value="UniProtKB-KW"/>
</dbReference>
<evidence type="ECO:0000256" key="8">
    <source>
        <dbReference type="ARBA" id="ARBA00022884"/>
    </source>
</evidence>
<name>A0A1V5MKQ0_UNCT6</name>
<evidence type="ECO:0000256" key="4">
    <source>
        <dbReference type="ARBA" id="ARBA00022555"/>
    </source>
</evidence>
<keyword evidence="8" id="KW-0694">RNA-binding</keyword>
<dbReference type="Proteomes" id="UP000485484">
    <property type="component" value="Unassembled WGS sequence"/>
</dbReference>
<protein>
    <recommendedName>
        <fullName evidence="3">Alanine--tRNA ligase</fullName>
        <ecNumber evidence="2">6.1.1.7</ecNumber>
    </recommendedName>
    <alternativeName>
        <fullName evidence="11">Alanyl-tRNA synthetase</fullName>
    </alternativeName>
</protein>
<dbReference type="EC" id="6.1.1.7" evidence="2"/>
<keyword evidence="4" id="KW-0820">tRNA-binding</keyword>
<evidence type="ECO:0000313" key="13">
    <source>
        <dbReference type="EMBL" id="OPZ93500.1"/>
    </source>
</evidence>
<evidence type="ECO:0000256" key="2">
    <source>
        <dbReference type="ARBA" id="ARBA00013168"/>
    </source>
</evidence>
<dbReference type="InterPro" id="IPR003156">
    <property type="entry name" value="DHHA1_dom"/>
</dbReference>
<keyword evidence="7" id="KW-0067">ATP-binding</keyword>
<dbReference type="AlphaFoldDB" id="A0A1V5MKQ0"/>
<keyword evidence="10 13" id="KW-0030">Aminoacyl-tRNA synthetase</keyword>
<keyword evidence="5" id="KW-0436">Ligase</keyword>
<organism evidence="13">
    <name type="scientific">candidate division TA06 bacterium ADurb.Bin417</name>
    <dbReference type="NCBI Taxonomy" id="1852828"/>
    <lineage>
        <taxon>Bacteria</taxon>
        <taxon>Bacteria division TA06</taxon>
    </lineage>
</organism>
<accession>A0A1V5MKQ0</accession>
<evidence type="ECO:0000259" key="12">
    <source>
        <dbReference type="Pfam" id="PF02272"/>
    </source>
</evidence>
<sequence>MLVAGGAASQVFLGVTPDLVEQGVRAGGLLKALAARFGGGAGGRDDFAQAGIKKMIQTEELVAALKAILAGGTG</sequence>
<keyword evidence="6" id="KW-0547">Nucleotide-binding</keyword>
<dbReference type="GO" id="GO:0005524">
    <property type="term" value="F:ATP binding"/>
    <property type="evidence" value="ECO:0007669"/>
    <property type="project" value="UniProtKB-KW"/>
</dbReference>
<gene>
    <name evidence="13" type="ORF">BWY73_00288</name>
</gene>
<keyword evidence="9" id="KW-0648">Protein biosynthesis</keyword>
<evidence type="ECO:0000256" key="7">
    <source>
        <dbReference type="ARBA" id="ARBA00022840"/>
    </source>
</evidence>
<comment type="similarity">
    <text evidence="1">Belongs to the class-II aminoacyl-tRNA synthetase family.</text>
</comment>
<evidence type="ECO:0000256" key="6">
    <source>
        <dbReference type="ARBA" id="ARBA00022741"/>
    </source>
</evidence>
<proteinExistence type="inferred from homology"/>
<evidence type="ECO:0000256" key="3">
    <source>
        <dbReference type="ARBA" id="ARBA00017959"/>
    </source>
</evidence>
<dbReference type="FunFam" id="3.10.310.40:FF:000001">
    <property type="entry name" value="Alanine--tRNA ligase"/>
    <property type="match status" value="1"/>
</dbReference>
<dbReference type="Gene3D" id="3.10.310.40">
    <property type="match status" value="1"/>
</dbReference>